<dbReference type="Pfam" id="PF00126">
    <property type="entry name" value="HTH_1"/>
    <property type="match status" value="1"/>
</dbReference>
<dbReference type="PANTHER" id="PTHR30293:SF0">
    <property type="entry name" value="NITROGEN ASSIMILATION REGULATORY PROTEIN NAC"/>
    <property type="match status" value="1"/>
</dbReference>
<dbReference type="PROSITE" id="PS50931">
    <property type="entry name" value="HTH_LYSR"/>
    <property type="match status" value="1"/>
</dbReference>
<keyword evidence="8" id="KW-1185">Reference proteome</keyword>
<gene>
    <name evidence="7" type="ORF">GGQ99_004974</name>
</gene>
<keyword evidence="4" id="KW-0010">Activator</keyword>
<evidence type="ECO:0000256" key="4">
    <source>
        <dbReference type="ARBA" id="ARBA00023159"/>
    </source>
</evidence>
<name>A0ABR6LAC8_9HYPH</name>
<protein>
    <submittedName>
        <fullName evidence="7">LysR family nitrogen assimilation transcriptional regulator</fullName>
    </submittedName>
</protein>
<evidence type="ECO:0000256" key="1">
    <source>
        <dbReference type="ARBA" id="ARBA00009437"/>
    </source>
</evidence>
<dbReference type="InterPro" id="IPR036390">
    <property type="entry name" value="WH_DNA-bd_sf"/>
</dbReference>
<dbReference type="EMBL" id="JACHOT010000010">
    <property type="protein sequence ID" value="MBB4653189.1"/>
    <property type="molecule type" value="Genomic_DNA"/>
</dbReference>
<dbReference type="Pfam" id="PF03466">
    <property type="entry name" value="LysR_substrate"/>
    <property type="match status" value="1"/>
</dbReference>
<keyword evidence="3" id="KW-0238">DNA-binding</keyword>
<keyword evidence="2" id="KW-0805">Transcription regulation</keyword>
<accession>A0ABR6LAC8</accession>
<reference evidence="7 8" key="1">
    <citation type="submission" date="2020-08" db="EMBL/GenBank/DDBJ databases">
        <title>Genomic Encyclopedia of Type Strains, Phase IV (KMG-IV): sequencing the most valuable type-strain genomes for metagenomic binning, comparative biology and taxonomic classification.</title>
        <authorList>
            <person name="Goeker M."/>
        </authorList>
    </citation>
    <scope>NUCLEOTIDE SEQUENCE [LARGE SCALE GENOMIC DNA]</scope>
    <source>
        <strain evidence="7 8">DSM 7050</strain>
    </source>
</reference>
<dbReference type="RefSeq" id="WP_183264555.1">
    <property type="nucleotide sequence ID" value="NZ_BAAAVZ010000021.1"/>
</dbReference>
<sequence>MELRQLEYFLAIIEGGSLSKAATVVGIAQPALSRRMRQLEEELNVQLFYRHGRGIRLTSEGKQLQSVVAPIIRDLEQVRSELRESSVVPTGKISFGVPPSISAAIGAEIVAKFSRRFPHVKVHLVDGLSGFINEWLTAGRIDMAVINHARRSPYMRMDYLMSVDLFLFGPRDDIDAISPNSDVFPTSDLTKLPLLLVGRHHGLRRELDGAMRKLGLELNVKAEVDALVALKNLVRGGHGFTVLPHGLILPEVGNRDFGFRRLVEPGLRQDFMIAFSLQTQTTRAMRELAKLVRTEVSLALNDGRLVGHVEQRTTARIGDCAERLQAALSGVL</sequence>
<evidence type="ECO:0000313" key="7">
    <source>
        <dbReference type="EMBL" id="MBB4653189.1"/>
    </source>
</evidence>
<dbReference type="InterPro" id="IPR036388">
    <property type="entry name" value="WH-like_DNA-bd_sf"/>
</dbReference>
<evidence type="ECO:0000313" key="8">
    <source>
        <dbReference type="Proteomes" id="UP000539538"/>
    </source>
</evidence>
<dbReference type="Gene3D" id="3.40.190.290">
    <property type="match status" value="1"/>
</dbReference>
<keyword evidence="5" id="KW-0804">Transcription</keyword>
<dbReference type="PANTHER" id="PTHR30293">
    <property type="entry name" value="TRANSCRIPTIONAL REGULATORY PROTEIN NAC-RELATED"/>
    <property type="match status" value="1"/>
</dbReference>
<comment type="caution">
    <text evidence="7">The sequence shown here is derived from an EMBL/GenBank/DDBJ whole genome shotgun (WGS) entry which is preliminary data.</text>
</comment>
<dbReference type="Gene3D" id="1.10.10.10">
    <property type="entry name" value="Winged helix-like DNA-binding domain superfamily/Winged helix DNA-binding domain"/>
    <property type="match status" value="1"/>
</dbReference>
<comment type="similarity">
    <text evidence="1">Belongs to the LysR transcriptional regulatory family.</text>
</comment>
<organism evidence="7 8">
    <name type="scientific">Aminobacter niigataensis</name>
    <dbReference type="NCBI Taxonomy" id="83265"/>
    <lineage>
        <taxon>Bacteria</taxon>
        <taxon>Pseudomonadati</taxon>
        <taxon>Pseudomonadota</taxon>
        <taxon>Alphaproteobacteria</taxon>
        <taxon>Hyphomicrobiales</taxon>
        <taxon>Phyllobacteriaceae</taxon>
        <taxon>Aminobacter</taxon>
    </lineage>
</organism>
<dbReference type="InterPro" id="IPR005119">
    <property type="entry name" value="LysR_subst-bd"/>
</dbReference>
<dbReference type="Proteomes" id="UP000539538">
    <property type="component" value="Unassembled WGS sequence"/>
</dbReference>
<dbReference type="PRINTS" id="PR00039">
    <property type="entry name" value="HTHLYSR"/>
</dbReference>
<dbReference type="InterPro" id="IPR000847">
    <property type="entry name" value="LysR_HTH_N"/>
</dbReference>
<feature type="domain" description="HTH lysR-type" evidence="6">
    <location>
        <begin position="1"/>
        <end position="58"/>
    </location>
</feature>
<proteinExistence type="inferred from homology"/>
<evidence type="ECO:0000256" key="2">
    <source>
        <dbReference type="ARBA" id="ARBA00023015"/>
    </source>
</evidence>
<evidence type="ECO:0000256" key="3">
    <source>
        <dbReference type="ARBA" id="ARBA00023125"/>
    </source>
</evidence>
<dbReference type="SUPFAM" id="SSF53850">
    <property type="entry name" value="Periplasmic binding protein-like II"/>
    <property type="match status" value="1"/>
</dbReference>
<evidence type="ECO:0000256" key="5">
    <source>
        <dbReference type="ARBA" id="ARBA00023163"/>
    </source>
</evidence>
<dbReference type="SUPFAM" id="SSF46785">
    <property type="entry name" value="Winged helix' DNA-binding domain"/>
    <property type="match status" value="1"/>
</dbReference>
<evidence type="ECO:0000259" key="6">
    <source>
        <dbReference type="PROSITE" id="PS50931"/>
    </source>
</evidence>